<dbReference type="Proteomes" id="UP001302367">
    <property type="component" value="Chromosome 9"/>
</dbReference>
<dbReference type="AlphaFoldDB" id="A0A2G5HEG2"/>
<evidence type="ECO:0000313" key="5">
    <source>
        <dbReference type="Proteomes" id="UP001302367"/>
    </source>
</evidence>
<gene>
    <name evidence="2" type="ORF">CB0940_11557</name>
    <name evidence="3" type="ORF">RHO25_013094</name>
</gene>
<dbReference type="Proteomes" id="UP000230605">
    <property type="component" value="Chromosome 9"/>
</dbReference>
<evidence type="ECO:0000256" key="1">
    <source>
        <dbReference type="SAM" id="MobiDB-lite"/>
    </source>
</evidence>
<reference evidence="2 4" key="1">
    <citation type="submission" date="2015-10" db="EMBL/GenBank/DDBJ databases">
        <title>The cercosporin biosynthetic gene cluster was horizontally transferred to several fungal lineages and shown to be expanded in Cercospora beticola based on microsynteny with recipient genomes.</title>
        <authorList>
            <person name="De Jonge R."/>
            <person name="Ebert M.K."/>
            <person name="Suttle J.C."/>
            <person name="Jurick Ii W.M."/>
            <person name="Secor G.A."/>
            <person name="Thomma B.P."/>
            <person name="Van De Peer Y."/>
            <person name="Bolton M.D."/>
        </authorList>
    </citation>
    <scope>NUCLEOTIDE SEQUENCE [LARGE SCALE GENOMIC DNA]</scope>
    <source>
        <strain evidence="2 4">09-40</strain>
    </source>
</reference>
<evidence type="ECO:0000313" key="3">
    <source>
        <dbReference type="EMBL" id="WPB08428.1"/>
    </source>
</evidence>
<accession>A0A2G5HEG2</accession>
<evidence type="ECO:0000313" key="4">
    <source>
        <dbReference type="Proteomes" id="UP000230605"/>
    </source>
</evidence>
<protein>
    <submittedName>
        <fullName evidence="2">Uncharacterized protein</fullName>
    </submittedName>
</protein>
<sequence length="363" mass="40216">MNPVGGSGSGSGSGSGQGTGTGKHPASPGECQGSPKRVKPDVDTHNENCFRGAEIEDLLWYTTEKITETYGHDYSRGLDSRQLRKKGWELTNTAQDMNSLCPELEGLEPDWDTLRGRAGDFNRYFPKLQVKAGFGEWETHSSQNELRTSYVNSYSRNYKAFVISSADDQVWKHGIPSGHVPVQAQAEESIRWADIAYYDWAISKNHAGTGFKTKPHPDSTHKISPTPNWFLIQSAAVSPDTKTVTKYCLSLFGIDALPVWPKIITFPTGSYCHRLVLGTASSAEVAQFLITKRWVLGHKVFSSVTIYATSEDKKQEAPNLLWQTAEFHDKLDVMRQSNNEAAFPGTPDGYPHMFKPIPGGQKA</sequence>
<name>A0A2G5HEG2_CERBT</name>
<dbReference type="EMBL" id="CP134192">
    <property type="protein sequence ID" value="WPB08428.1"/>
    <property type="molecule type" value="Genomic_DNA"/>
</dbReference>
<dbReference type="OrthoDB" id="3646570at2759"/>
<reference evidence="3 5" key="2">
    <citation type="submission" date="2023-09" db="EMBL/GenBank/DDBJ databases">
        <title>Complete-Gapless Cercospora beticola genome.</title>
        <authorList>
            <person name="Wyatt N.A."/>
            <person name="Spanner R.E."/>
            <person name="Bolton M.D."/>
        </authorList>
    </citation>
    <scope>NUCLEOTIDE SEQUENCE [LARGE SCALE GENOMIC DNA]</scope>
    <source>
        <strain evidence="3">Cb09-40</strain>
    </source>
</reference>
<feature type="compositionally biased region" description="Gly residues" evidence="1">
    <location>
        <begin position="1"/>
        <end position="21"/>
    </location>
</feature>
<organism evidence="2 4">
    <name type="scientific">Cercospora beticola</name>
    <name type="common">Sugarbeet leaf spot fungus</name>
    <dbReference type="NCBI Taxonomy" id="122368"/>
    <lineage>
        <taxon>Eukaryota</taxon>
        <taxon>Fungi</taxon>
        <taxon>Dikarya</taxon>
        <taxon>Ascomycota</taxon>
        <taxon>Pezizomycotina</taxon>
        <taxon>Dothideomycetes</taxon>
        <taxon>Dothideomycetidae</taxon>
        <taxon>Mycosphaerellales</taxon>
        <taxon>Mycosphaerellaceae</taxon>
        <taxon>Cercospora</taxon>
    </lineage>
</organism>
<proteinExistence type="predicted"/>
<keyword evidence="5" id="KW-1185">Reference proteome</keyword>
<evidence type="ECO:0000313" key="2">
    <source>
        <dbReference type="EMBL" id="PIA90895.1"/>
    </source>
</evidence>
<feature type="region of interest" description="Disordered" evidence="1">
    <location>
        <begin position="1"/>
        <end position="45"/>
    </location>
</feature>
<dbReference type="EMBL" id="LKMD01000107">
    <property type="protein sequence ID" value="PIA90895.1"/>
    <property type="molecule type" value="Genomic_DNA"/>
</dbReference>